<dbReference type="SUPFAM" id="SSF53686">
    <property type="entry name" value="Tryptophan synthase beta subunit-like PLP-dependent enzymes"/>
    <property type="match status" value="1"/>
</dbReference>
<comment type="cofactor">
    <cofactor evidence="1">
        <name>pyridoxal 5'-phosphate</name>
        <dbReference type="ChEBI" id="CHEBI:597326"/>
    </cofactor>
</comment>
<dbReference type="InterPro" id="IPR001926">
    <property type="entry name" value="TrpB-like_PALP"/>
</dbReference>
<protein>
    <submittedName>
        <fullName evidence="5">Threonine dehydratase</fullName>
    </submittedName>
</protein>
<dbReference type="GO" id="GO:0006565">
    <property type="term" value="P:L-serine catabolic process"/>
    <property type="evidence" value="ECO:0007669"/>
    <property type="project" value="TreeGrafter"/>
</dbReference>
<dbReference type="AlphaFoldDB" id="A0A2R4W1B9"/>
<dbReference type="GO" id="GO:0004794">
    <property type="term" value="F:threonine deaminase activity"/>
    <property type="evidence" value="ECO:0007669"/>
    <property type="project" value="TreeGrafter"/>
</dbReference>
<dbReference type="PANTHER" id="PTHR48078:SF6">
    <property type="entry name" value="L-THREONINE DEHYDRATASE CATABOLIC TDCB"/>
    <property type="match status" value="1"/>
</dbReference>
<sequence length="77" mass="8744">MNISKKEIEIARETLKGVAYKTDLSYSNTLSGRTGNSVYLKMENYQRTGSFKLRGTYNKIFNLTEKEKKLEVVASSA</sequence>
<accession>A0A2R4W1B9</accession>
<dbReference type="GO" id="GO:0006567">
    <property type="term" value="P:L-threonine catabolic process"/>
    <property type="evidence" value="ECO:0007669"/>
    <property type="project" value="TreeGrafter"/>
</dbReference>
<dbReference type="GO" id="GO:0003941">
    <property type="term" value="F:L-serine ammonia-lyase activity"/>
    <property type="evidence" value="ECO:0007669"/>
    <property type="project" value="TreeGrafter"/>
</dbReference>
<keyword evidence="6" id="KW-1185">Reference proteome</keyword>
<dbReference type="GO" id="GO:0009097">
    <property type="term" value="P:isoleucine biosynthetic process"/>
    <property type="evidence" value="ECO:0007669"/>
    <property type="project" value="TreeGrafter"/>
</dbReference>
<evidence type="ECO:0000256" key="1">
    <source>
        <dbReference type="ARBA" id="ARBA00001933"/>
    </source>
</evidence>
<reference evidence="5 6" key="1">
    <citation type="submission" date="2017-04" db="EMBL/GenBank/DDBJ databases">
        <title>Genomic insights into metabolism of Thermodesulfobium acidiphilum.</title>
        <authorList>
            <person name="Toshchakov S.V."/>
            <person name="Frolov E.N."/>
            <person name="Kublanov I.V."/>
            <person name="Samarov N.I."/>
            <person name="Novikov A."/>
            <person name="Lebedinsky A.V."/>
            <person name="Bonch-Osmolovskaya E.A."/>
            <person name="Chernyh N.A."/>
        </authorList>
    </citation>
    <scope>NUCLEOTIDE SEQUENCE [LARGE SCALE GENOMIC DNA]</scope>
    <source>
        <strain evidence="5 6">3127-1</strain>
    </source>
</reference>
<dbReference type="KEGG" id="taci:TDSAC_1247"/>
<evidence type="ECO:0000313" key="5">
    <source>
        <dbReference type="EMBL" id="AWB10589.1"/>
    </source>
</evidence>
<evidence type="ECO:0000259" key="4">
    <source>
        <dbReference type="Pfam" id="PF00291"/>
    </source>
</evidence>
<dbReference type="InterPro" id="IPR036052">
    <property type="entry name" value="TrpB-like_PALP_sf"/>
</dbReference>
<name>A0A2R4W1B9_THEAF</name>
<dbReference type="PANTHER" id="PTHR48078">
    <property type="entry name" value="THREONINE DEHYDRATASE, MITOCHONDRIAL-RELATED"/>
    <property type="match status" value="1"/>
</dbReference>
<proteinExistence type="predicted"/>
<gene>
    <name evidence="5" type="ORF">TDSAC_1247</name>
</gene>
<keyword evidence="2" id="KW-0663">Pyridoxal phosphate</keyword>
<dbReference type="Proteomes" id="UP000244792">
    <property type="component" value="Chromosome"/>
</dbReference>
<feature type="domain" description="Tryptophan synthase beta chain-like PALP" evidence="4">
    <location>
        <begin position="20"/>
        <end position="77"/>
    </location>
</feature>
<dbReference type="InterPro" id="IPR050147">
    <property type="entry name" value="Ser/Thr_Dehydratase"/>
</dbReference>
<dbReference type="Gene3D" id="3.40.50.1100">
    <property type="match status" value="2"/>
</dbReference>
<dbReference type="Pfam" id="PF00291">
    <property type="entry name" value="PALP"/>
    <property type="match status" value="1"/>
</dbReference>
<evidence type="ECO:0000256" key="2">
    <source>
        <dbReference type="ARBA" id="ARBA00022898"/>
    </source>
</evidence>
<evidence type="ECO:0000313" key="6">
    <source>
        <dbReference type="Proteomes" id="UP000244792"/>
    </source>
</evidence>
<dbReference type="EMBL" id="CP020921">
    <property type="protein sequence ID" value="AWB10589.1"/>
    <property type="molecule type" value="Genomic_DNA"/>
</dbReference>
<keyword evidence="3" id="KW-0456">Lyase</keyword>
<evidence type="ECO:0000256" key="3">
    <source>
        <dbReference type="ARBA" id="ARBA00023239"/>
    </source>
</evidence>
<organism evidence="5 6">
    <name type="scientific">Thermodesulfobium acidiphilum</name>
    <dbReference type="NCBI Taxonomy" id="1794699"/>
    <lineage>
        <taxon>Bacteria</taxon>
        <taxon>Pseudomonadati</taxon>
        <taxon>Thermodesulfobiota</taxon>
        <taxon>Thermodesulfobiia</taxon>
        <taxon>Thermodesulfobiales</taxon>
        <taxon>Thermodesulfobiaceae</taxon>
        <taxon>Thermodesulfobium</taxon>
    </lineage>
</organism>